<reference evidence="2 3" key="1">
    <citation type="submission" date="2021-06" db="EMBL/GenBank/DDBJ databases">
        <title>Caerostris darwini draft genome.</title>
        <authorList>
            <person name="Kono N."/>
            <person name="Arakawa K."/>
        </authorList>
    </citation>
    <scope>NUCLEOTIDE SEQUENCE [LARGE SCALE GENOMIC DNA]</scope>
</reference>
<organism evidence="2 3">
    <name type="scientific">Caerostris darwini</name>
    <dbReference type="NCBI Taxonomy" id="1538125"/>
    <lineage>
        <taxon>Eukaryota</taxon>
        <taxon>Metazoa</taxon>
        <taxon>Ecdysozoa</taxon>
        <taxon>Arthropoda</taxon>
        <taxon>Chelicerata</taxon>
        <taxon>Arachnida</taxon>
        <taxon>Araneae</taxon>
        <taxon>Araneomorphae</taxon>
        <taxon>Entelegynae</taxon>
        <taxon>Araneoidea</taxon>
        <taxon>Araneidae</taxon>
        <taxon>Caerostris</taxon>
    </lineage>
</organism>
<feature type="region of interest" description="Disordered" evidence="1">
    <location>
        <begin position="1"/>
        <end position="37"/>
    </location>
</feature>
<comment type="caution">
    <text evidence="2">The sequence shown here is derived from an EMBL/GenBank/DDBJ whole genome shotgun (WGS) entry which is preliminary data.</text>
</comment>
<dbReference type="Proteomes" id="UP001054837">
    <property type="component" value="Unassembled WGS sequence"/>
</dbReference>
<sequence length="234" mass="27149">MPSGGLEKRGRKMKSASFHSTWDVPKDRQGRAKQEKERALPADCLLPVLVYDAHGRRKRHCIKHLEARGWKWRRGGAGKWMRRQNEDLYPLLPNSLRSTNSEINTKYRDHQIACHNDPTLRLGKSAEIVASGRTIEGKKYISPKKNRKRNVKWWVRKEEPENEICKLPFTWDVPKDGQGRAKQEKETALPADCLIPVLVYDAHGRRKRLCIEHLEARGWKWKRGWCLGDGCGVI</sequence>
<gene>
    <name evidence="2" type="ORF">CDAR_569251</name>
</gene>
<evidence type="ECO:0000313" key="3">
    <source>
        <dbReference type="Proteomes" id="UP001054837"/>
    </source>
</evidence>
<dbReference type="AlphaFoldDB" id="A0AAV4NN08"/>
<proteinExistence type="predicted"/>
<accession>A0AAV4NN08</accession>
<keyword evidence="3" id="KW-1185">Reference proteome</keyword>
<evidence type="ECO:0000313" key="2">
    <source>
        <dbReference type="EMBL" id="GIX86260.1"/>
    </source>
</evidence>
<name>A0AAV4NN08_9ARAC</name>
<evidence type="ECO:0000256" key="1">
    <source>
        <dbReference type="SAM" id="MobiDB-lite"/>
    </source>
</evidence>
<dbReference type="EMBL" id="BPLQ01001872">
    <property type="protein sequence ID" value="GIX86260.1"/>
    <property type="molecule type" value="Genomic_DNA"/>
</dbReference>
<feature type="compositionally biased region" description="Basic and acidic residues" evidence="1">
    <location>
        <begin position="24"/>
        <end position="37"/>
    </location>
</feature>
<protein>
    <submittedName>
        <fullName evidence="2">Uncharacterized protein</fullName>
    </submittedName>
</protein>